<dbReference type="AlphaFoldDB" id="A0A8X7C2M8"/>
<dbReference type="OrthoDB" id="8028980at2759"/>
<reference evidence="1" key="1">
    <citation type="submission" date="2020-08" db="EMBL/GenBank/DDBJ databases">
        <title>Multicomponent nature underlies the extraordinary mechanical properties of spider dragline silk.</title>
        <authorList>
            <person name="Kono N."/>
            <person name="Nakamura H."/>
            <person name="Mori M."/>
            <person name="Yoshida Y."/>
            <person name="Ohtoshi R."/>
            <person name="Malay A.D."/>
            <person name="Moran D.A.P."/>
            <person name="Tomita M."/>
            <person name="Numata K."/>
            <person name="Arakawa K."/>
        </authorList>
    </citation>
    <scope>NUCLEOTIDE SEQUENCE</scope>
</reference>
<sequence>MTLKEEPRARRPSDFNDNLLKAVLEQNLRQSVERYNTCQSTVIRHLEKLGKFSKLGVWVPHNLSERNKEDHMSITTRLGFLLISTCLLCPGKITSLSVEEQTDLLGY</sequence>
<keyword evidence="2" id="KW-1185">Reference proteome</keyword>
<evidence type="ECO:0000313" key="2">
    <source>
        <dbReference type="Proteomes" id="UP000886998"/>
    </source>
</evidence>
<comment type="caution">
    <text evidence="1">The sequence shown here is derived from an EMBL/GenBank/DDBJ whole genome shotgun (WGS) entry which is preliminary data.</text>
</comment>
<gene>
    <name evidence="1" type="primary">G5I_10640</name>
    <name evidence="1" type="ORF">TNIN_411551</name>
</gene>
<protein>
    <submittedName>
        <fullName evidence="1">Histone-lysine N-methyltransferase SETMAR</fullName>
    </submittedName>
</protein>
<dbReference type="EMBL" id="BMAV01010005">
    <property type="protein sequence ID" value="GFY54691.1"/>
    <property type="molecule type" value="Genomic_DNA"/>
</dbReference>
<evidence type="ECO:0000313" key="1">
    <source>
        <dbReference type="EMBL" id="GFY54691.1"/>
    </source>
</evidence>
<proteinExistence type="predicted"/>
<accession>A0A8X7C2M8</accession>
<name>A0A8X7C2M8_9ARAC</name>
<organism evidence="1 2">
    <name type="scientific">Trichonephila inaurata madagascariensis</name>
    <dbReference type="NCBI Taxonomy" id="2747483"/>
    <lineage>
        <taxon>Eukaryota</taxon>
        <taxon>Metazoa</taxon>
        <taxon>Ecdysozoa</taxon>
        <taxon>Arthropoda</taxon>
        <taxon>Chelicerata</taxon>
        <taxon>Arachnida</taxon>
        <taxon>Araneae</taxon>
        <taxon>Araneomorphae</taxon>
        <taxon>Entelegynae</taxon>
        <taxon>Araneoidea</taxon>
        <taxon>Nephilidae</taxon>
        <taxon>Trichonephila</taxon>
        <taxon>Trichonephila inaurata</taxon>
    </lineage>
</organism>
<dbReference type="Proteomes" id="UP000886998">
    <property type="component" value="Unassembled WGS sequence"/>
</dbReference>